<evidence type="ECO:0000256" key="5">
    <source>
        <dbReference type="ARBA" id="ARBA00022679"/>
    </source>
</evidence>
<feature type="transmembrane region" description="Helical" evidence="10">
    <location>
        <begin position="140"/>
        <end position="159"/>
    </location>
</feature>
<dbReference type="PANTHER" id="PTHR12468:SF2">
    <property type="entry name" value="GPI MANNOSYLTRANSFERASE 2"/>
    <property type="match status" value="1"/>
</dbReference>
<keyword evidence="12" id="KW-1185">Reference proteome</keyword>
<proteinExistence type="predicted"/>
<evidence type="ECO:0000256" key="6">
    <source>
        <dbReference type="ARBA" id="ARBA00022692"/>
    </source>
</evidence>
<evidence type="ECO:0000256" key="3">
    <source>
        <dbReference type="ARBA" id="ARBA00022502"/>
    </source>
</evidence>
<evidence type="ECO:0000256" key="2">
    <source>
        <dbReference type="ARBA" id="ARBA00004687"/>
    </source>
</evidence>
<dbReference type="UniPathway" id="UPA00196"/>
<name>A0A2Z3HA57_9BACT</name>
<keyword evidence="9 10" id="KW-0472">Membrane</keyword>
<evidence type="ECO:0000256" key="8">
    <source>
        <dbReference type="ARBA" id="ARBA00022989"/>
    </source>
</evidence>
<comment type="pathway">
    <text evidence="2">Glycolipid biosynthesis; glycosylphosphatidylinositol-anchor biosynthesis.</text>
</comment>
<keyword evidence="4" id="KW-0328">Glycosyltransferase</keyword>
<feature type="transmembrane region" description="Helical" evidence="10">
    <location>
        <begin position="224"/>
        <end position="244"/>
    </location>
</feature>
<keyword evidence="5 11" id="KW-0808">Transferase</keyword>
<organism evidence="11 12">
    <name type="scientific">Gemmata obscuriglobus</name>
    <dbReference type="NCBI Taxonomy" id="114"/>
    <lineage>
        <taxon>Bacteria</taxon>
        <taxon>Pseudomonadati</taxon>
        <taxon>Planctomycetota</taxon>
        <taxon>Planctomycetia</taxon>
        <taxon>Gemmatales</taxon>
        <taxon>Gemmataceae</taxon>
        <taxon>Gemmata</taxon>
    </lineage>
</organism>
<sequence>MTHTPHFLPLFLAALAVRLATILLGLALAASPPDPYGHSATPTRTRDLCAQSSARLIEPWYRFDACWLANVAENGYANAADSGGRLGVAFFPAMPVCMEAAHALGLNLFWAGLIVANATGAAGAAVFAQVAARQLRCRSAGWRALALLLAFPTAFFLSAPYNESFGLLFTALALAAWQQNRPLRAGLAALGGSLARMTGGALAVAAAVDCALRRKRHECPRALAVMLGSLGGIALFWGTLWWVVGDPFAGLKAQAKWGRPELSWKNPFRTLESIYDPALPHWGEAAAALGVAALGVRAWHKRGAFWGVLALIPVAQLFVSGSLLSGHRIVLASLPAWIELADLLRNRRLLLLVTLTGFAFAQLLLLNRYVHWQFAG</sequence>
<accession>A0A2Z3HA57</accession>
<dbReference type="GO" id="GO:0000009">
    <property type="term" value="F:alpha-1,6-mannosyltransferase activity"/>
    <property type="evidence" value="ECO:0007669"/>
    <property type="project" value="InterPro"/>
</dbReference>
<keyword evidence="3" id="KW-0337">GPI-anchor biosynthesis</keyword>
<dbReference type="Proteomes" id="UP000245802">
    <property type="component" value="Chromosome"/>
</dbReference>
<evidence type="ECO:0000256" key="9">
    <source>
        <dbReference type="ARBA" id="ARBA00023136"/>
    </source>
</evidence>
<dbReference type="GO" id="GO:0016020">
    <property type="term" value="C:membrane"/>
    <property type="evidence" value="ECO:0007669"/>
    <property type="project" value="GOC"/>
</dbReference>
<gene>
    <name evidence="11" type="ORF">C1280_32830</name>
</gene>
<feature type="transmembrane region" description="Helical" evidence="10">
    <location>
        <begin position="108"/>
        <end position="128"/>
    </location>
</feature>
<dbReference type="EMBL" id="CP025958">
    <property type="protein sequence ID" value="AWM41312.1"/>
    <property type="molecule type" value="Genomic_DNA"/>
</dbReference>
<dbReference type="GO" id="GO:0004376">
    <property type="term" value="F:GPI mannosyltransferase activity"/>
    <property type="evidence" value="ECO:0007669"/>
    <property type="project" value="InterPro"/>
</dbReference>
<dbReference type="KEGG" id="gog:C1280_32830"/>
<dbReference type="InterPro" id="IPR007315">
    <property type="entry name" value="PIG-V/Gpi18"/>
</dbReference>
<feature type="transmembrane region" description="Helical" evidence="10">
    <location>
        <begin position="349"/>
        <end position="370"/>
    </location>
</feature>
<evidence type="ECO:0000256" key="4">
    <source>
        <dbReference type="ARBA" id="ARBA00022676"/>
    </source>
</evidence>
<feature type="transmembrane region" description="Helical" evidence="10">
    <location>
        <begin position="304"/>
        <end position="324"/>
    </location>
</feature>
<feature type="transmembrane region" description="Helical" evidence="10">
    <location>
        <begin position="187"/>
        <end position="212"/>
    </location>
</feature>
<evidence type="ECO:0000256" key="7">
    <source>
        <dbReference type="ARBA" id="ARBA00022824"/>
    </source>
</evidence>
<dbReference type="PANTHER" id="PTHR12468">
    <property type="entry name" value="GPI MANNOSYLTRANSFERASE 2"/>
    <property type="match status" value="1"/>
</dbReference>
<keyword evidence="8 10" id="KW-1133">Transmembrane helix</keyword>
<evidence type="ECO:0000313" key="11">
    <source>
        <dbReference type="EMBL" id="AWM41312.1"/>
    </source>
</evidence>
<dbReference type="AlphaFoldDB" id="A0A2Z3HA57"/>
<evidence type="ECO:0000256" key="1">
    <source>
        <dbReference type="ARBA" id="ARBA00004477"/>
    </source>
</evidence>
<evidence type="ECO:0000313" key="12">
    <source>
        <dbReference type="Proteomes" id="UP000245802"/>
    </source>
</evidence>
<protein>
    <submittedName>
        <fullName evidence="11">2-carboxy-1,4-naphthoquinone phytyltransferase</fullName>
    </submittedName>
</protein>
<dbReference type="GO" id="GO:0006506">
    <property type="term" value="P:GPI anchor biosynthetic process"/>
    <property type="evidence" value="ECO:0007669"/>
    <property type="project" value="UniProtKB-UniPathway"/>
</dbReference>
<dbReference type="GO" id="GO:0031501">
    <property type="term" value="C:mannosyltransferase complex"/>
    <property type="evidence" value="ECO:0007669"/>
    <property type="project" value="TreeGrafter"/>
</dbReference>
<comment type="subcellular location">
    <subcellularLocation>
        <location evidence="1">Endoplasmic reticulum membrane</location>
        <topology evidence="1">Multi-pass membrane protein</topology>
    </subcellularLocation>
</comment>
<keyword evidence="7" id="KW-0256">Endoplasmic reticulum</keyword>
<reference evidence="11 12" key="1">
    <citation type="submission" date="2018-01" db="EMBL/GenBank/DDBJ databases">
        <title>G. obscuriglobus.</title>
        <authorList>
            <person name="Franke J."/>
            <person name="Blomberg W."/>
            <person name="Selmecki A."/>
        </authorList>
    </citation>
    <scope>NUCLEOTIDE SEQUENCE [LARGE SCALE GENOMIC DNA]</scope>
    <source>
        <strain evidence="11 12">DSM 5831</strain>
    </source>
</reference>
<keyword evidence="6 10" id="KW-0812">Transmembrane</keyword>
<evidence type="ECO:0000256" key="10">
    <source>
        <dbReference type="SAM" id="Phobius"/>
    </source>
</evidence>